<sequence>MPLLPLANANAYANWVQANANEEGFVNGIWSSILNTHFQAQIRTLNYSINPEVHLNHGFTDLLVTSNNHVIPPTVKWQIIFEGKAGNGMNYQNTLNQLDGYAQQVRGGGGWCYLIAAKGDTCMFWRYQKNSLVYPRPTRSTAARGNPKKRTPVMQTLFPFPQFPTITSDVHPRFVLYNTGSKLSSAISLAYGRANPHLLSTFRDIIAIYKAWTSSQIPEDFYSADLPPNTRPEDDYPDNKTNPHRAAPVGKKRSAPKPQGVPTRQSKRAKTGGGKDCGWLDDATLAELDHDRSPKRAWEEKVAWIQAWVGGVPLDAMDVDEVSMDVEHDHLTDKLAGQVPDYAARIPISELSS</sequence>
<proteinExistence type="predicted"/>
<evidence type="ECO:0000313" key="2">
    <source>
        <dbReference type="EMBL" id="EDR08785.1"/>
    </source>
</evidence>
<dbReference type="EMBL" id="DS547100">
    <property type="protein sequence ID" value="EDR08785.1"/>
    <property type="molecule type" value="Genomic_DNA"/>
</dbReference>
<reference evidence="2 3" key="1">
    <citation type="journal article" date="2008" name="Nature">
        <title>The genome of Laccaria bicolor provides insights into mycorrhizal symbiosis.</title>
        <authorList>
            <person name="Martin F."/>
            <person name="Aerts A."/>
            <person name="Ahren D."/>
            <person name="Brun A."/>
            <person name="Danchin E.G.J."/>
            <person name="Duchaussoy F."/>
            <person name="Gibon J."/>
            <person name="Kohler A."/>
            <person name="Lindquist E."/>
            <person name="Pereda V."/>
            <person name="Salamov A."/>
            <person name="Shapiro H.J."/>
            <person name="Wuyts J."/>
            <person name="Blaudez D."/>
            <person name="Buee M."/>
            <person name="Brokstein P."/>
            <person name="Canbaeck B."/>
            <person name="Cohen D."/>
            <person name="Courty P.E."/>
            <person name="Coutinho P.M."/>
            <person name="Delaruelle C."/>
            <person name="Detter J.C."/>
            <person name="Deveau A."/>
            <person name="DiFazio S."/>
            <person name="Duplessis S."/>
            <person name="Fraissinet-Tachet L."/>
            <person name="Lucic E."/>
            <person name="Frey-Klett P."/>
            <person name="Fourrey C."/>
            <person name="Feussner I."/>
            <person name="Gay G."/>
            <person name="Grimwood J."/>
            <person name="Hoegger P.J."/>
            <person name="Jain P."/>
            <person name="Kilaru S."/>
            <person name="Labbe J."/>
            <person name="Lin Y.C."/>
            <person name="Legue V."/>
            <person name="Le Tacon F."/>
            <person name="Marmeisse R."/>
            <person name="Melayah D."/>
            <person name="Montanini B."/>
            <person name="Muratet M."/>
            <person name="Nehls U."/>
            <person name="Niculita-Hirzel H."/>
            <person name="Oudot-Le Secq M.P."/>
            <person name="Peter M."/>
            <person name="Quesneville H."/>
            <person name="Rajashekar B."/>
            <person name="Reich M."/>
            <person name="Rouhier N."/>
            <person name="Schmutz J."/>
            <person name="Yin T."/>
            <person name="Chalot M."/>
            <person name="Henrissat B."/>
            <person name="Kuees U."/>
            <person name="Lucas S."/>
            <person name="Van de Peer Y."/>
            <person name="Podila G.K."/>
            <person name="Polle A."/>
            <person name="Pukkila P.J."/>
            <person name="Richardson P.M."/>
            <person name="Rouze P."/>
            <person name="Sanders I.R."/>
            <person name="Stajich J.E."/>
            <person name="Tunlid A."/>
            <person name="Tuskan G."/>
            <person name="Grigoriev I.V."/>
        </authorList>
    </citation>
    <scope>NUCLEOTIDE SEQUENCE [LARGE SCALE GENOMIC DNA]</scope>
    <source>
        <strain evidence="3">S238N-H82 / ATCC MYA-4686</strain>
    </source>
</reference>
<evidence type="ECO:0000313" key="3">
    <source>
        <dbReference type="Proteomes" id="UP000001194"/>
    </source>
</evidence>
<dbReference type="GeneID" id="6076044"/>
<dbReference type="KEGG" id="lbc:LACBIDRAFT_296197"/>
<dbReference type="Proteomes" id="UP000001194">
    <property type="component" value="Unassembled WGS sequence"/>
</dbReference>
<keyword evidence="3" id="KW-1185">Reference proteome</keyword>
<dbReference type="HOGENOM" id="CLU_785424_0_0_1"/>
<dbReference type="AlphaFoldDB" id="B0D872"/>
<dbReference type="OrthoDB" id="3052451at2759"/>
<dbReference type="RefSeq" id="XP_001880098.1">
    <property type="nucleotide sequence ID" value="XM_001880063.1"/>
</dbReference>
<organism evidence="3">
    <name type="scientific">Laccaria bicolor (strain S238N-H82 / ATCC MYA-4686)</name>
    <name type="common">Bicoloured deceiver</name>
    <name type="synonym">Laccaria laccata var. bicolor</name>
    <dbReference type="NCBI Taxonomy" id="486041"/>
    <lineage>
        <taxon>Eukaryota</taxon>
        <taxon>Fungi</taxon>
        <taxon>Dikarya</taxon>
        <taxon>Basidiomycota</taxon>
        <taxon>Agaricomycotina</taxon>
        <taxon>Agaricomycetes</taxon>
        <taxon>Agaricomycetidae</taxon>
        <taxon>Agaricales</taxon>
        <taxon>Agaricineae</taxon>
        <taxon>Hydnangiaceae</taxon>
        <taxon>Laccaria</taxon>
    </lineage>
</organism>
<name>B0D872_LACBS</name>
<dbReference type="STRING" id="486041.B0D872"/>
<accession>B0D872</accession>
<dbReference type="InParanoid" id="B0D872"/>
<evidence type="ECO:0000256" key="1">
    <source>
        <dbReference type="SAM" id="MobiDB-lite"/>
    </source>
</evidence>
<gene>
    <name evidence="2" type="ORF">LACBIDRAFT_296197</name>
</gene>
<feature type="region of interest" description="Disordered" evidence="1">
    <location>
        <begin position="221"/>
        <end position="276"/>
    </location>
</feature>
<protein>
    <submittedName>
        <fullName evidence="2">Predicted protein</fullName>
    </submittedName>
</protein>